<proteinExistence type="predicted"/>
<feature type="compositionally biased region" description="Polar residues" evidence="1">
    <location>
        <begin position="458"/>
        <end position="476"/>
    </location>
</feature>
<keyword evidence="3" id="KW-1185">Reference proteome</keyword>
<dbReference type="STRING" id="5643.A0A060S6X0"/>
<reference evidence="2" key="1">
    <citation type="submission" date="2014-01" db="EMBL/GenBank/DDBJ databases">
        <title>The genome of the white-rot fungus Pycnoporus cinnabarinus: a basidiomycete model with a versatile arsenal for lignocellulosic biomass breakdown.</title>
        <authorList>
            <person name="Levasseur A."/>
            <person name="Lomascolo A."/>
            <person name="Ruiz-Duenas F.J."/>
            <person name="Uzan E."/>
            <person name="Piumi F."/>
            <person name="Kues U."/>
            <person name="Ram A.F.J."/>
            <person name="Murat C."/>
            <person name="Haon M."/>
            <person name="Benoit I."/>
            <person name="Arfi Y."/>
            <person name="Chevret D."/>
            <person name="Drula E."/>
            <person name="Kwon M.J."/>
            <person name="Gouret P."/>
            <person name="Lesage-Meessen L."/>
            <person name="Lombard V."/>
            <person name="Mariette J."/>
            <person name="Noirot C."/>
            <person name="Park J."/>
            <person name="Patyshakuliyeva A."/>
            <person name="Wieneger R.A.B."/>
            <person name="Wosten H.A.B."/>
            <person name="Martin F."/>
            <person name="Coutinho P.M."/>
            <person name="de Vries R."/>
            <person name="Martinez A.T."/>
            <person name="Klopp C."/>
            <person name="Pontarotti P."/>
            <person name="Henrissat B."/>
            <person name="Record E."/>
        </authorList>
    </citation>
    <scope>NUCLEOTIDE SEQUENCE [LARGE SCALE GENOMIC DNA]</scope>
    <source>
        <strain evidence="2">BRFM137</strain>
    </source>
</reference>
<organism evidence="2 3">
    <name type="scientific">Pycnoporus cinnabarinus</name>
    <name type="common">Cinnabar-red polypore</name>
    <name type="synonym">Trametes cinnabarina</name>
    <dbReference type="NCBI Taxonomy" id="5643"/>
    <lineage>
        <taxon>Eukaryota</taxon>
        <taxon>Fungi</taxon>
        <taxon>Dikarya</taxon>
        <taxon>Basidiomycota</taxon>
        <taxon>Agaricomycotina</taxon>
        <taxon>Agaricomycetes</taxon>
        <taxon>Polyporales</taxon>
        <taxon>Polyporaceae</taxon>
        <taxon>Trametes</taxon>
    </lineage>
</organism>
<accession>A0A060S6X0</accession>
<protein>
    <submittedName>
        <fullName evidence="2">Uncharacterized protein</fullName>
    </submittedName>
</protein>
<comment type="caution">
    <text evidence="2">The sequence shown here is derived from an EMBL/GenBank/DDBJ whole genome shotgun (WGS) entry which is preliminary data.</text>
</comment>
<name>A0A060S6X0_PYCCI</name>
<dbReference type="EMBL" id="CCBP010000067">
    <property type="protein sequence ID" value="CDO70115.1"/>
    <property type="molecule type" value="Genomic_DNA"/>
</dbReference>
<feature type="region of interest" description="Disordered" evidence="1">
    <location>
        <begin position="366"/>
        <end position="476"/>
    </location>
</feature>
<dbReference type="AlphaFoldDB" id="A0A060S6X0"/>
<feature type="compositionally biased region" description="Low complexity" evidence="1">
    <location>
        <begin position="386"/>
        <end position="404"/>
    </location>
</feature>
<dbReference type="Proteomes" id="UP000029665">
    <property type="component" value="Unassembled WGS sequence"/>
</dbReference>
<sequence length="556" mass="61303">MSPSQTCDHAGCGGSAPPTMSNLGVDRHVPRPRDDSQLIAKLGMFIDHTANTARLDVKHRGFLHEFKEYVMDMPPTHWRAIIHLQATALRTAQAVEKLTGEVEQVKTDIDDVATQSSKTFLMTPDHNATIRKLCKRLIIEPSRVDYENLADNARDVLKETYPEFEPAFQAERSKSHVMAACRSSANYVRNSYRKALKESLFNPQGRCGLTKFVKSLISKFDPERKVTPDFVLRVAVLRRFCLENPAALDCDDLPAWVPPEHMASLHPVEAPKTGKRKREGGPFWEQAQEYIEHKIRENGEDLNSEKWRSYLSETIRQEQKLFPDDRLPLLPQVAPLPPVTFSAPDDLTVPTFGSPDDMFDAITTTAPTQVRGMENEAGPNDHVRSLSRSLTSSPFSPSVSRMSPALHPSGSPRTPAPTSSQLPTSSSVPSASLLPQSSGPIARPSIHLPRLSELAPTPGSNGLQLYSDNPDTPATNATRLASRQPSTRLNVASSSVTASPDWFASTSASRSVSLSQVTEPDAHVFNFDLNARSSLSQGSRRPLVSVDLVKTPLHCR</sequence>
<feature type="compositionally biased region" description="Low complexity" evidence="1">
    <location>
        <begin position="416"/>
        <end position="438"/>
    </location>
</feature>
<feature type="region of interest" description="Disordered" evidence="1">
    <location>
        <begin position="1"/>
        <end position="31"/>
    </location>
</feature>
<evidence type="ECO:0000313" key="2">
    <source>
        <dbReference type="EMBL" id="CDO70115.1"/>
    </source>
</evidence>
<dbReference type="HOGENOM" id="CLU_490140_0_0_1"/>
<dbReference type="OrthoDB" id="2749525at2759"/>
<evidence type="ECO:0000256" key="1">
    <source>
        <dbReference type="SAM" id="MobiDB-lite"/>
    </source>
</evidence>
<evidence type="ECO:0000313" key="3">
    <source>
        <dbReference type="Proteomes" id="UP000029665"/>
    </source>
</evidence>
<gene>
    <name evidence="2" type="ORF">BN946_scf184806.g42</name>
</gene>